<keyword evidence="3" id="KW-1185">Reference proteome</keyword>
<reference evidence="2" key="1">
    <citation type="submission" date="2021-01" db="EMBL/GenBank/DDBJ databases">
        <authorList>
            <consortium name="Genoscope - CEA"/>
            <person name="William W."/>
        </authorList>
    </citation>
    <scope>NUCLEOTIDE SEQUENCE</scope>
</reference>
<dbReference type="Proteomes" id="UP000688137">
    <property type="component" value="Unassembled WGS sequence"/>
</dbReference>
<name>A0A8S1MWE3_PARPR</name>
<dbReference type="EMBL" id="CAJJDM010000062">
    <property type="protein sequence ID" value="CAD8079144.1"/>
    <property type="molecule type" value="Genomic_DNA"/>
</dbReference>
<dbReference type="InterPro" id="IPR006569">
    <property type="entry name" value="CID_dom"/>
</dbReference>
<organism evidence="2 3">
    <name type="scientific">Paramecium primaurelia</name>
    <dbReference type="NCBI Taxonomy" id="5886"/>
    <lineage>
        <taxon>Eukaryota</taxon>
        <taxon>Sar</taxon>
        <taxon>Alveolata</taxon>
        <taxon>Ciliophora</taxon>
        <taxon>Intramacronucleata</taxon>
        <taxon>Oligohymenophorea</taxon>
        <taxon>Peniculida</taxon>
        <taxon>Parameciidae</taxon>
        <taxon>Paramecium</taxon>
    </lineage>
</organism>
<dbReference type="AlphaFoldDB" id="A0A8S1MWE3"/>
<dbReference type="SMART" id="SM00582">
    <property type="entry name" value="RPR"/>
    <property type="match status" value="1"/>
</dbReference>
<feature type="domain" description="CID" evidence="1">
    <location>
        <begin position="1"/>
        <end position="133"/>
    </location>
</feature>
<proteinExistence type="predicted"/>
<gene>
    <name evidence="2" type="ORF">PPRIM_AZ9-3.1.T0610145</name>
</gene>
<accession>A0A8S1MWE3</accession>
<sequence>MIIKQIEKLLSSINENYSTIQSIAQFCFENPDEANFIAFLVENEIKQVESDRKLLYLFLIHEIFLLELKQRRATIDFIKAFGMKMKNMIQVFQIVSSIQLLDKVFYLINKWETEMIFHPNFTMKLRSILLPKYELLQKSKQQQLLDEMEKSEKLEKNLKIIQSVSHPKQCYKLLKQVQQLEKRTLEFNQNRNNVNKMKYLNLMIEEGEECRKLLINSICQIQQFYLDLSKQGEELMKDLKSTNKLDYYKRKKKKLFR</sequence>
<evidence type="ECO:0000259" key="1">
    <source>
        <dbReference type="PROSITE" id="PS51391"/>
    </source>
</evidence>
<dbReference type="Pfam" id="PF04818">
    <property type="entry name" value="CID"/>
    <property type="match status" value="1"/>
</dbReference>
<comment type="caution">
    <text evidence="2">The sequence shown here is derived from an EMBL/GenBank/DDBJ whole genome shotgun (WGS) entry which is preliminary data.</text>
</comment>
<protein>
    <recommendedName>
        <fullName evidence="1">CID domain-containing protein</fullName>
    </recommendedName>
</protein>
<dbReference type="PROSITE" id="PS51391">
    <property type="entry name" value="CID"/>
    <property type="match status" value="1"/>
</dbReference>
<dbReference type="OMA" id="MIFHPNF"/>
<evidence type="ECO:0000313" key="3">
    <source>
        <dbReference type="Proteomes" id="UP000688137"/>
    </source>
</evidence>
<evidence type="ECO:0000313" key="2">
    <source>
        <dbReference type="EMBL" id="CAD8079144.1"/>
    </source>
</evidence>